<evidence type="ECO:0000256" key="1">
    <source>
        <dbReference type="SAM" id="MobiDB-lite"/>
    </source>
</evidence>
<feature type="compositionally biased region" description="Low complexity" evidence="1">
    <location>
        <begin position="14"/>
        <end position="25"/>
    </location>
</feature>
<name>A0A4U9ET58_GIBZA</name>
<sequence>MSGWSTLGSTAPQSSSSNSSNSNSSPGSERSIVCLCQAAVIIEESGRATMDKAKLKEKTGHQNREAEASRKWIVGGLSRVSSFAWGMARAGVG</sequence>
<dbReference type="EMBL" id="CAJPIJ010000164">
    <property type="protein sequence ID" value="CAG2000104.1"/>
    <property type="molecule type" value="Genomic_DNA"/>
</dbReference>
<evidence type="ECO:0000313" key="3">
    <source>
        <dbReference type="EMBL" id="VIO57214.1"/>
    </source>
</evidence>
<gene>
    <name evidence="3" type="ORF">FUG_LOCUS244970</name>
    <name evidence="2" type="ORF">MDCFG202_LOCUS457116</name>
</gene>
<evidence type="ECO:0000313" key="2">
    <source>
        <dbReference type="EMBL" id="CAG2000104.1"/>
    </source>
</evidence>
<reference evidence="2" key="2">
    <citation type="submission" date="2021-03" db="EMBL/GenBank/DDBJ databases">
        <authorList>
            <person name="Alouane T."/>
            <person name="Langin T."/>
            <person name="Bonhomme L."/>
        </authorList>
    </citation>
    <scope>NUCLEOTIDE SEQUENCE</scope>
    <source>
        <strain evidence="2">MDC_Fg202</strain>
    </source>
</reference>
<proteinExistence type="predicted"/>
<reference evidence="3" key="1">
    <citation type="submission" date="2019-04" db="EMBL/GenBank/DDBJ databases">
        <authorList>
            <person name="Melise S."/>
            <person name="Noan J."/>
            <person name="Okalmin O."/>
        </authorList>
    </citation>
    <scope>NUCLEOTIDE SEQUENCE</scope>
    <source>
        <strain evidence="3">FN9</strain>
    </source>
</reference>
<dbReference type="AlphaFoldDB" id="A0A4U9ET58"/>
<accession>A0A4U9ET58</accession>
<dbReference type="Proteomes" id="UP000746612">
    <property type="component" value="Unassembled WGS sequence"/>
</dbReference>
<feature type="compositionally biased region" description="Polar residues" evidence="1">
    <location>
        <begin position="1"/>
        <end position="13"/>
    </location>
</feature>
<organism evidence="2 4">
    <name type="scientific">Gibberella zeae</name>
    <name type="common">Wheat head blight fungus</name>
    <name type="synonym">Fusarium graminearum</name>
    <dbReference type="NCBI Taxonomy" id="5518"/>
    <lineage>
        <taxon>Eukaryota</taxon>
        <taxon>Fungi</taxon>
        <taxon>Dikarya</taxon>
        <taxon>Ascomycota</taxon>
        <taxon>Pezizomycotina</taxon>
        <taxon>Sordariomycetes</taxon>
        <taxon>Hypocreomycetidae</taxon>
        <taxon>Hypocreales</taxon>
        <taxon>Nectriaceae</taxon>
        <taxon>Fusarium</taxon>
    </lineage>
</organism>
<protein>
    <submittedName>
        <fullName evidence="2">Uncharacterized protein</fullName>
    </submittedName>
</protein>
<dbReference type="EMBL" id="CAAKMV010000128">
    <property type="protein sequence ID" value="VIO57214.1"/>
    <property type="molecule type" value="Genomic_DNA"/>
</dbReference>
<evidence type="ECO:0000313" key="4">
    <source>
        <dbReference type="Proteomes" id="UP000746612"/>
    </source>
</evidence>
<feature type="region of interest" description="Disordered" evidence="1">
    <location>
        <begin position="1"/>
        <end position="29"/>
    </location>
</feature>